<name>A0A0G4GA12_VITBC</name>
<evidence type="ECO:0000256" key="2">
    <source>
        <dbReference type="SAM" id="MobiDB-lite"/>
    </source>
</evidence>
<dbReference type="Gene3D" id="3.30.1370.10">
    <property type="entry name" value="K Homology domain, type 1"/>
    <property type="match status" value="1"/>
</dbReference>
<evidence type="ECO:0000259" key="3">
    <source>
        <dbReference type="Pfam" id="PF00013"/>
    </source>
</evidence>
<proteinExistence type="predicted"/>
<gene>
    <name evidence="4" type="ORF">Vbra_9825</name>
</gene>
<dbReference type="GO" id="GO:0003723">
    <property type="term" value="F:RNA binding"/>
    <property type="evidence" value="ECO:0007669"/>
    <property type="project" value="UniProtKB-UniRule"/>
</dbReference>
<dbReference type="EMBL" id="CDMY01000603">
    <property type="protein sequence ID" value="CEM25785.1"/>
    <property type="molecule type" value="Genomic_DNA"/>
</dbReference>
<feature type="compositionally biased region" description="Low complexity" evidence="2">
    <location>
        <begin position="120"/>
        <end position="138"/>
    </location>
</feature>
<feature type="region of interest" description="Disordered" evidence="2">
    <location>
        <begin position="159"/>
        <end position="244"/>
    </location>
</feature>
<evidence type="ECO:0000313" key="4">
    <source>
        <dbReference type="EMBL" id="CEM25785.1"/>
    </source>
</evidence>
<dbReference type="CDD" id="cd00105">
    <property type="entry name" value="KH-I"/>
    <property type="match status" value="1"/>
</dbReference>
<dbReference type="Proteomes" id="UP000041254">
    <property type="component" value="Unassembled WGS sequence"/>
</dbReference>
<dbReference type="InParanoid" id="A0A0G4GA12"/>
<dbReference type="AlphaFoldDB" id="A0A0G4GA12"/>
<evidence type="ECO:0000256" key="1">
    <source>
        <dbReference type="PROSITE-ProRule" id="PRU00117"/>
    </source>
</evidence>
<dbReference type="SUPFAM" id="SSF54791">
    <property type="entry name" value="Eukaryotic type KH-domain (KH-domain type I)"/>
    <property type="match status" value="1"/>
</dbReference>
<evidence type="ECO:0000313" key="5">
    <source>
        <dbReference type="Proteomes" id="UP000041254"/>
    </source>
</evidence>
<keyword evidence="5" id="KW-1185">Reference proteome</keyword>
<dbReference type="InterPro" id="IPR004088">
    <property type="entry name" value="KH_dom_type_1"/>
</dbReference>
<reference evidence="4 5" key="1">
    <citation type="submission" date="2014-11" db="EMBL/GenBank/DDBJ databases">
        <authorList>
            <person name="Zhu J."/>
            <person name="Qi W."/>
            <person name="Song R."/>
        </authorList>
    </citation>
    <scope>NUCLEOTIDE SEQUENCE [LARGE SCALE GENOMIC DNA]</scope>
</reference>
<feature type="compositionally biased region" description="Pro residues" evidence="2">
    <location>
        <begin position="185"/>
        <end position="204"/>
    </location>
</feature>
<dbReference type="Pfam" id="PF00013">
    <property type="entry name" value="KH_1"/>
    <property type="match status" value="1"/>
</dbReference>
<sequence length="372" mass="40583">MSVKKDPLTDWAWASGMYPSPWCLQQSVPLCAAVFAARVEPVNGATGAELEVRLQQVAAAFAPLLHHKKDLLDIHIKQCVCKCVRQQQNGGGDDSPCAGSSCSKSRKKPKKPKNDKTTKVKIPPLTKTTLFKPTPNKTDAAPLRHHRTTSCVKLADASVTATDVGDSEKDARTPQLGTPKDHHTPSPPVGPAPPAHQQQPPPPSHHTHTRRVVEVGPPRSRLPAPAGEWSERTGRLGQAGPSARVPRVGMHIGKGGCHVKKVQHDFGVKIHVMPPRDGKARVQMFGPSQDKLEAARAAFEFVREEVIISKDELIWLNPPRDTPKKQQQYYHGRGRLSGREVAEATGVSSMTSLPAFYIRSADDDFEPHCLAT</sequence>
<dbReference type="InterPro" id="IPR036612">
    <property type="entry name" value="KH_dom_type_1_sf"/>
</dbReference>
<dbReference type="VEuPathDB" id="CryptoDB:Vbra_9825"/>
<protein>
    <recommendedName>
        <fullName evidence="3">K Homology domain-containing protein</fullName>
    </recommendedName>
</protein>
<keyword evidence="1" id="KW-0694">RNA-binding</keyword>
<feature type="domain" description="K Homology" evidence="3">
    <location>
        <begin position="247"/>
        <end position="298"/>
    </location>
</feature>
<dbReference type="PROSITE" id="PS50084">
    <property type="entry name" value="KH_TYPE_1"/>
    <property type="match status" value="1"/>
</dbReference>
<feature type="region of interest" description="Disordered" evidence="2">
    <location>
        <begin position="89"/>
        <end position="145"/>
    </location>
</feature>
<organism evidence="4 5">
    <name type="scientific">Vitrella brassicaformis (strain CCMP3155)</name>
    <dbReference type="NCBI Taxonomy" id="1169540"/>
    <lineage>
        <taxon>Eukaryota</taxon>
        <taxon>Sar</taxon>
        <taxon>Alveolata</taxon>
        <taxon>Colpodellida</taxon>
        <taxon>Vitrellaceae</taxon>
        <taxon>Vitrella</taxon>
    </lineage>
</organism>
<accession>A0A0G4GA12</accession>